<accession>A8LPN9</accession>
<feature type="region of interest" description="Disordered" evidence="1">
    <location>
        <begin position="46"/>
        <end position="122"/>
    </location>
</feature>
<proteinExistence type="predicted"/>
<name>A8LPN9_DINSH</name>
<feature type="compositionally biased region" description="Polar residues" evidence="1">
    <location>
        <begin position="88"/>
        <end position="97"/>
    </location>
</feature>
<evidence type="ECO:0000313" key="2">
    <source>
        <dbReference type="EMBL" id="ABV92362.1"/>
    </source>
</evidence>
<sequence length="137" mass="14418">MISEKIAEISPRAPETRCAEAFTLGTILACLLVTAGHADDHGDILPEDGAAGVEQRLSGAGTNPDGVVDEKQEGLFNQTDTDDFIDNSAATDTTSPLLETPEAGPDPATSARDLEPPVENEDFEAIDRALQPENQDG</sequence>
<protein>
    <submittedName>
        <fullName evidence="2">Uncharacterized protein</fullName>
    </submittedName>
</protein>
<organism evidence="2 3">
    <name type="scientific">Dinoroseobacter shibae (strain DSM 16493 / NCIMB 14021 / DFL 12)</name>
    <dbReference type="NCBI Taxonomy" id="398580"/>
    <lineage>
        <taxon>Bacteria</taxon>
        <taxon>Pseudomonadati</taxon>
        <taxon>Pseudomonadota</taxon>
        <taxon>Alphaproteobacteria</taxon>
        <taxon>Rhodobacterales</taxon>
        <taxon>Roseobacteraceae</taxon>
        <taxon>Dinoroseobacter</taxon>
    </lineage>
</organism>
<dbReference type="EMBL" id="CP000830">
    <property type="protein sequence ID" value="ABV92362.1"/>
    <property type="molecule type" value="Genomic_DNA"/>
</dbReference>
<dbReference type="AlphaFoldDB" id="A8LPN9"/>
<dbReference type="KEGG" id="dsh:Dshi_0616"/>
<evidence type="ECO:0000313" key="3">
    <source>
        <dbReference type="Proteomes" id="UP000006833"/>
    </source>
</evidence>
<gene>
    <name evidence="2" type="ordered locus">Dshi_0616</name>
</gene>
<dbReference type="RefSeq" id="WP_012177294.1">
    <property type="nucleotide sequence ID" value="NC_009952.1"/>
</dbReference>
<dbReference type="HOGENOM" id="CLU_1862008_0_0_5"/>
<keyword evidence="3" id="KW-1185">Reference proteome</keyword>
<evidence type="ECO:0000256" key="1">
    <source>
        <dbReference type="SAM" id="MobiDB-lite"/>
    </source>
</evidence>
<dbReference type="Proteomes" id="UP000006833">
    <property type="component" value="Chromosome"/>
</dbReference>
<reference evidence="3" key="1">
    <citation type="journal article" date="2010" name="ISME J.">
        <title>The complete genome sequence of the algal symbiont Dinoroseobacter shibae: a hitchhiker's guide to life in the sea.</title>
        <authorList>
            <person name="Wagner-Dobler I."/>
            <person name="Ballhausen B."/>
            <person name="Berger M."/>
            <person name="Brinkhoff T."/>
            <person name="Buchholz I."/>
            <person name="Bunk B."/>
            <person name="Cypionka H."/>
            <person name="Daniel R."/>
            <person name="Drepper T."/>
            <person name="Gerdts G."/>
            <person name="Hahnke S."/>
            <person name="Han C."/>
            <person name="Jahn D."/>
            <person name="Kalhoefer D."/>
            <person name="Kiss H."/>
            <person name="Klenk H.P."/>
            <person name="Kyrpides N."/>
            <person name="Liebl W."/>
            <person name="Liesegang H."/>
            <person name="Meincke L."/>
            <person name="Pati A."/>
            <person name="Petersen J."/>
            <person name="Piekarski T."/>
            <person name="Pommerenke C."/>
            <person name="Pradella S."/>
            <person name="Pukall R."/>
            <person name="Rabus R."/>
            <person name="Stackebrandt E."/>
            <person name="Thole S."/>
            <person name="Thompson L."/>
            <person name="Tielen P."/>
            <person name="Tomasch J."/>
            <person name="von Jan M."/>
            <person name="Wanphrut N."/>
            <person name="Wichels A."/>
            <person name="Zech H."/>
            <person name="Simon M."/>
        </authorList>
    </citation>
    <scope>NUCLEOTIDE SEQUENCE [LARGE SCALE GENOMIC DNA]</scope>
    <source>
        <strain evidence="3">DSM 16493 / NCIMB 14021 / DFL 12</strain>
    </source>
</reference>